<dbReference type="GO" id="GO:0004540">
    <property type="term" value="F:RNA nuclease activity"/>
    <property type="evidence" value="ECO:0007669"/>
    <property type="project" value="InterPro"/>
</dbReference>
<comment type="cofactor">
    <cofactor evidence="6">
        <name>Mg(2+)</name>
        <dbReference type="ChEBI" id="CHEBI:18420"/>
    </cofactor>
</comment>
<dbReference type="HAMAP" id="MF_00265">
    <property type="entry name" value="VapC_Nob1"/>
    <property type="match status" value="1"/>
</dbReference>
<evidence type="ECO:0000313" key="9">
    <source>
        <dbReference type="Proteomes" id="UP000031623"/>
    </source>
</evidence>
<keyword evidence="2 6" id="KW-0540">Nuclease</keyword>
<comment type="similarity">
    <text evidence="6">Belongs to the PINc/VapC protein family.</text>
</comment>
<keyword evidence="3 6" id="KW-0479">Metal-binding</keyword>
<dbReference type="CDD" id="cd18763">
    <property type="entry name" value="PIN_MtVapC3-like"/>
    <property type="match status" value="1"/>
</dbReference>
<dbReference type="GO" id="GO:0016787">
    <property type="term" value="F:hydrolase activity"/>
    <property type="evidence" value="ECO:0007669"/>
    <property type="project" value="UniProtKB-KW"/>
</dbReference>
<protein>
    <recommendedName>
        <fullName evidence="6">Ribonuclease VapC</fullName>
        <shortName evidence="6">RNase VapC</shortName>
        <ecNumber evidence="6">3.1.-.-</ecNumber>
    </recommendedName>
    <alternativeName>
        <fullName evidence="6">Toxin VapC</fullName>
    </alternativeName>
</protein>
<dbReference type="Gene3D" id="3.40.50.1010">
    <property type="entry name" value="5'-nuclease"/>
    <property type="match status" value="1"/>
</dbReference>
<keyword evidence="9" id="KW-1185">Reference proteome</keyword>
<dbReference type="InterPro" id="IPR002716">
    <property type="entry name" value="PIN_dom"/>
</dbReference>
<dbReference type="InterPro" id="IPR022907">
    <property type="entry name" value="VapC_family"/>
</dbReference>
<feature type="binding site" evidence="6">
    <location>
        <position position="5"/>
    </location>
    <ligand>
        <name>Mg(2+)</name>
        <dbReference type="ChEBI" id="CHEBI:18420"/>
    </ligand>
</feature>
<dbReference type="GO" id="GO:0000287">
    <property type="term" value="F:magnesium ion binding"/>
    <property type="evidence" value="ECO:0007669"/>
    <property type="project" value="UniProtKB-UniRule"/>
</dbReference>
<evidence type="ECO:0000256" key="2">
    <source>
        <dbReference type="ARBA" id="ARBA00022722"/>
    </source>
</evidence>
<keyword evidence="6" id="KW-0800">Toxin</keyword>
<dbReference type="PANTHER" id="PTHR42740:SF1">
    <property type="entry name" value="RIBONUCLEASE VAPC3"/>
    <property type="match status" value="1"/>
</dbReference>
<dbReference type="InterPro" id="IPR051749">
    <property type="entry name" value="PINc/VapC_TA_RNase"/>
</dbReference>
<reference evidence="8" key="1">
    <citation type="journal article" date="2014" name="ISME J.">
        <title>Ecophysiology of Thioploca ingrica as revealed by the complete genome sequence supplemented with proteomic evidence.</title>
        <authorList>
            <person name="Kojima H."/>
            <person name="Ogura Y."/>
            <person name="Yamamoto N."/>
            <person name="Togashi T."/>
            <person name="Mori H."/>
            <person name="Watanabe T."/>
            <person name="Nemoto F."/>
            <person name="Kurokawa K."/>
            <person name="Hayashi T."/>
            <person name="Fukui M."/>
        </authorList>
    </citation>
    <scope>NUCLEOTIDE SEQUENCE [LARGE SCALE GENOMIC DNA]</scope>
</reference>
<evidence type="ECO:0000256" key="6">
    <source>
        <dbReference type="HAMAP-Rule" id="MF_00265"/>
    </source>
</evidence>
<organism evidence="8 9">
    <name type="scientific">Thioploca ingrica</name>
    <dbReference type="NCBI Taxonomy" id="40754"/>
    <lineage>
        <taxon>Bacteria</taxon>
        <taxon>Pseudomonadati</taxon>
        <taxon>Pseudomonadota</taxon>
        <taxon>Gammaproteobacteria</taxon>
        <taxon>Thiotrichales</taxon>
        <taxon>Thiotrichaceae</taxon>
        <taxon>Thioploca</taxon>
    </lineage>
</organism>
<accession>A0A090AIU4</accession>
<dbReference type="OrthoDB" id="9811788at2"/>
<dbReference type="InterPro" id="IPR029060">
    <property type="entry name" value="PIN-like_dom_sf"/>
</dbReference>
<evidence type="ECO:0000256" key="3">
    <source>
        <dbReference type="ARBA" id="ARBA00022723"/>
    </source>
</evidence>
<evidence type="ECO:0000259" key="7">
    <source>
        <dbReference type="Pfam" id="PF01850"/>
    </source>
</evidence>
<dbReference type="Proteomes" id="UP000031623">
    <property type="component" value="Chromosome"/>
</dbReference>
<comment type="function">
    <text evidence="6">Toxic component of a toxin-antitoxin (TA) system. An RNase.</text>
</comment>
<evidence type="ECO:0000256" key="1">
    <source>
        <dbReference type="ARBA" id="ARBA00022649"/>
    </source>
</evidence>
<dbReference type="SUPFAM" id="SSF88723">
    <property type="entry name" value="PIN domain-like"/>
    <property type="match status" value="1"/>
</dbReference>
<proteinExistence type="inferred from homology"/>
<dbReference type="EMBL" id="AP014633">
    <property type="protein sequence ID" value="BAP55382.1"/>
    <property type="molecule type" value="Genomic_DNA"/>
</dbReference>
<dbReference type="Pfam" id="PF01850">
    <property type="entry name" value="PIN"/>
    <property type="match status" value="1"/>
</dbReference>
<feature type="binding site" evidence="6">
    <location>
        <position position="96"/>
    </location>
    <ligand>
        <name>Mg(2+)</name>
        <dbReference type="ChEBI" id="CHEBI:18420"/>
    </ligand>
</feature>
<name>A0A090AIU4_9GAMM</name>
<dbReference type="HOGENOM" id="CLU_118482_1_1_6"/>
<dbReference type="PANTHER" id="PTHR42740">
    <property type="entry name" value="RIBONUCLEASE VAPC3"/>
    <property type="match status" value="1"/>
</dbReference>
<sequence>MILVDTSVWIDFLHGKETPQVTQLEFLLGEREKVSLCGVILTEILQGIRDNRQYTETLYKLNTLNFLEMSQTVFVTAAEIYRELRKKGITIRKSVDCMIAAVALVNNCSLLHNDRDFEAIATSFPLILLN</sequence>
<keyword evidence="4 6" id="KW-0378">Hydrolase</keyword>
<evidence type="ECO:0000256" key="4">
    <source>
        <dbReference type="ARBA" id="ARBA00022801"/>
    </source>
</evidence>
<dbReference type="STRING" id="40754.THII_1085"/>
<evidence type="ECO:0000313" key="8">
    <source>
        <dbReference type="EMBL" id="BAP55382.1"/>
    </source>
</evidence>
<feature type="domain" description="PIN" evidence="7">
    <location>
        <begin position="2"/>
        <end position="121"/>
    </location>
</feature>
<gene>
    <name evidence="6" type="primary">vapC</name>
    <name evidence="8" type="ORF">THII_1085</name>
</gene>
<dbReference type="EC" id="3.1.-.-" evidence="6"/>
<dbReference type="AlphaFoldDB" id="A0A090AIU4"/>
<keyword evidence="5 6" id="KW-0460">Magnesium</keyword>
<dbReference type="KEGG" id="tig:THII_1085"/>
<dbReference type="GO" id="GO:0090729">
    <property type="term" value="F:toxin activity"/>
    <property type="evidence" value="ECO:0007669"/>
    <property type="project" value="UniProtKB-KW"/>
</dbReference>
<evidence type="ECO:0000256" key="5">
    <source>
        <dbReference type="ARBA" id="ARBA00022842"/>
    </source>
</evidence>
<keyword evidence="1 6" id="KW-1277">Toxin-antitoxin system</keyword>